<proteinExistence type="predicted"/>
<evidence type="ECO:0000313" key="3">
    <source>
        <dbReference type="Proteomes" id="UP000676336"/>
    </source>
</evidence>
<evidence type="ECO:0000259" key="1">
    <source>
        <dbReference type="Pfam" id="PF18199"/>
    </source>
</evidence>
<dbReference type="Gene3D" id="1.20.1270.280">
    <property type="match status" value="1"/>
</dbReference>
<comment type="caution">
    <text evidence="2">The sequence shown here is derived from an EMBL/GenBank/DDBJ whole genome shotgun (WGS) entry which is preliminary data.</text>
</comment>
<dbReference type="InterPro" id="IPR041228">
    <property type="entry name" value="Dynein_C"/>
</dbReference>
<reference evidence="2" key="1">
    <citation type="submission" date="2021-02" db="EMBL/GenBank/DDBJ databases">
        <authorList>
            <person name="Nowell W R."/>
        </authorList>
    </citation>
    <scope>NUCLEOTIDE SEQUENCE</scope>
</reference>
<dbReference type="GO" id="GO:0045505">
    <property type="term" value="F:dynein intermediate chain binding"/>
    <property type="evidence" value="ECO:0007669"/>
    <property type="project" value="InterPro"/>
</dbReference>
<feature type="domain" description="Dynein heavy chain C-terminal" evidence="1">
    <location>
        <begin position="6"/>
        <end position="64"/>
    </location>
</feature>
<name>A0A8S2V3Z5_9BILA</name>
<dbReference type="GO" id="GO:0030286">
    <property type="term" value="C:dynein complex"/>
    <property type="evidence" value="ECO:0007669"/>
    <property type="project" value="InterPro"/>
</dbReference>
<dbReference type="Proteomes" id="UP000676336">
    <property type="component" value="Unassembled WGS sequence"/>
</dbReference>
<dbReference type="InterPro" id="IPR026983">
    <property type="entry name" value="DHC"/>
</dbReference>
<dbReference type="AlphaFoldDB" id="A0A8S2V3Z5"/>
<dbReference type="Pfam" id="PF18199">
    <property type="entry name" value="Dynein_C"/>
    <property type="match status" value="1"/>
</dbReference>
<sequence length="64" mass="7486">RSMGILNPMIIFLRQEIHRIDRVIRTVRNSLNDLQLAIDGVIILNDTLREILDSVYDGRVPIDW</sequence>
<accession>A0A8S2V3Z5</accession>
<dbReference type="GO" id="GO:0007018">
    <property type="term" value="P:microtubule-based movement"/>
    <property type="evidence" value="ECO:0007669"/>
    <property type="project" value="InterPro"/>
</dbReference>
<gene>
    <name evidence="2" type="ORF">SMN809_LOCUS28898</name>
</gene>
<dbReference type="PANTHER" id="PTHR22878">
    <property type="entry name" value="DYNEIN HEAVY CHAIN 6, AXONEMAL-LIKE-RELATED"/>
    <property type="match status" value="1"/>
</dbReference>
<evidence type="ECO:0000313" key="2">
    <source>
        <dbReference type="EMBL" id="CAF4365487.1"/>
    </source>
</evidence>
<feature type="non-terminal residue" evidence="2">
    <location>
        <position position="64"/>
    </location>
</feature>
<protein>
    <recommendedName>
        <fullName evidence="1">Dynein heavy chain C-terminal domain-containing protein</fullName>
    </recommendedName>
</protein>
<dbReference type="PANTHER" id="PTHR22878:SF63">
    <property type="entry name" value="DYNEIN AXONEMAL HEAVY CHAIN 10"/>
    <property type="match status" value="1"/>
</dbReference>
<dbReference type="GO" id="GO:0051959">
    <property type="term" value="F:dynein light intermediate chain binding"/>
    <property type="evidence" value="ECO:0007669"/>
    <property type="project" value="InterPro"/>
</dbReference>
<feature type="non-terminal residue" evidence="2">
    <location>
        <position position="1"/>
    </location>
</feature>
<dbReference type="EMBL" id="CAJOBI010049634">
    <property type="protein sequence ID" value="CAF4365487.1"/>
    <property type="molecule type" value="Genomic_DNA"/>
</dbReference>
<organism evidence="2 3">
    <name type="scientific">Rotaria magnacalcarata</name>
    <dbReference type="NCBI Taxonomy" id="392030"/>
    <lineage>
        <taxon>Eukaryota</taxon>
        <taxon>Metazoa</taxon>
        <taxon>Spiralia</taxon>
        <taxon>Gnathifera</taxon>
        <taxon>Rotifera</taxon>
        <taxon>Eurotatoria</taxon>
        <taxon>Bdelloidea</taxon>
        <taxon>Philodinida</taxon>
        <taxon>Philodinidae</taxon>
        <taxon>Rotaria</taxon>
    </lineage>
</organism>